<dbReference type="SUPFAM" id="SSF48403">
    <property type="entry name" value="Ankyrin repeat"/>
    <property type="match status" value="1"/>
</dbReference>
<sequence>MSFAKEGVMQNISYKCVIYEEEKKQESEDVFELVYKGKASAIENLVQKSPEVLIIKDENGACPLHYAAAGGNLDIIRLIATVVGPEEMNTQDDQGRTPLHWAVEQDKQQSCTLLLDLGVDPNILNNALIAPLHLAVSKQHNHLVEVLLSCDKTDANLQGDLGNTPVMLACCSNNTKALRLLVKHGAKMCIQNKLGHYPIHTVAFAGVKEAMEEVLKIGEDMGISSSVHINYLDKTKSSPLHLAVRGGNIDVIRLCIQKGARVDHQQSGKCTALHFASTQGSLEAIKIMLSSYNRMEEIINIRNGANQTPLHRELKSTA</sequence>
<dbReference type="OrthoDB" id="8949660at2759"/>
<dbReference type="PANTHER" id="PTHR24198:SF165">
    <property type="entry name" value="ANKYRIN REPEAT-CONTAINING PROTEIN-RELATED"/>
    <property type="match status" value="1"/>
</dbReference>
<dbReference type="STRING" id="623744.A0A553MQL7"/>
<dbReference type="Proteomes" id="UP000316079">
    <property type="component" value="Unassembled WGS sequence"/>
</dbReference>
<reference evidence="4 5" key="1">
    <citation type="journal article" date="2019" name="Sci. Data">
        <title>Hybrid genome assembly and annotation of Danionella translucida.</title>
        <authorList>
            <person name="Kadobianskyi M."/>
            <person name="Schulze L."/>
            <person name="Schuelke M."/>
            <person name="Judkewitz B."/>
        </authorList>
    </citation>
    <scope>NUCLEOTIDE SEQUENCE [LARGE SCALE GENOMIC DNA]</scope>
    <source>
        <strain evidence="4 5">Bolton</strain>
    </source>
</reference>
<evidence type="ECO:0000256" key="1">
    <source>
        <dbReference type="ARBA" id="ARBA00022737"/>
    </source>
</evidence>
<dbReference type="PANTHER" id="PTHR24198">
    <property type="entry name" value="ANKYRIN REPEAT AND PROTEIN KINASE DOMAIN-CONTAINING PROTEIN"/>
    <property type="match status" value="1"/>
</dbReference>
<keyword evidence="2 3" id="KW-0040">ANK repeat</keyword>
<dbReference type="InterPro" id="IPR002110">
    <property type="entry name" value="Ankyrin_rpt"/>
</dbReference>
<dbReference type="PROSITE" id="PS50297">
    <property type="entry name" value="ANK_REP_REGION"/>
    <property type="match status" value="4"/>
</dbReference>
<feature type="repeat" description="ANK" evidence="3">
    <location>
        <begin position="235"/>
        <end position="267"/>
    </location>
</feature>
<dbReference type="AlphaFoldDB" id="A0A553MQL7"/>
<name>A0A553MQL7_9TELE</name>
<evidence type="ECO:0000313" key="5">
    <source>
        <dbReference type="Proteomes" id="UP000316079"/>
    </source>
</evidence>
<gene>
    <name evidence="4" type="ORF">DNTS_032268</name>
</gene>
<accession>A0A553MQL7</accession>
<proteinExistence type="predicted"/>
<dbReference type="PROSITE" id="PS50088">
    <property type="entry name" value="ANK_REPEAT"/>
    <property type="match status" value="4"/>
</dbReference>
<organism evidence="4 5">
    <name type="scientific">Danionella cerebrum</name>
    <dbReference type="NCBI Taxonomy" id="2873325"/>
    <lineage>
        <taxon>Eukaryota</taxon>
        <taxon>Metazoa</taxon>
        <taxon>Chordata</taxon>
        <taxon>Craniata</taxon>
        <taxon>Vertebrata</taxon>
        <taxon>Euteleostomi</taxon>
        <taxon>Actinopterygii</taxon>
        <taxon>Neopterygii</taxon>
        <taxon>Teleostei</taxon>
        <taxon>Ostariophysi</taxon>
        <taxon>Cypriniformes</taxon>
        <taxon>Danionidae</taxon>
        <taxon>Danioninae</taxon>
        <taxon>Danionella</taxon>
    </lineage>
</organism>
<protein>
    <submittedName>
        <fullName evidence="4">Uncharacterized protein</fullName>
    </submittedName>
</protein>
<feature type="repeat" description="ANK" evidence="3">
    <location>
        <begin position="161"/>
        <end position="193"/>
    </location>
</feature>
<feature type="repeat" description="ANK" evidence="3">
    <location>
        <begin position="94"/>
        <end position="126"/>
    </location>
</feature>
<evidence type="ECO:0000313" key="4">
    <source>
        <dbReference type="EMBL" id="TRY55471.1"/>
    </source>
</evidence>
<evidence type="ECO:0000256" key="2">
    <source>
        <dbReference type="ARBA" id="ARBA00023043"/>
    </source>
</evidence>
<dbReference type="InterPro" id="IPR036770">
    <property type="entry name" value="Ankyrin_rpt-contain_sf"/>
</dbReference>
<keyword evidence="1" id="KW-0677">Repeat</keyword>
<comment type="caution">
    <text evidence="4">The sequence shown here is derived from an EMBL/GenBank/DDBJ whole genome shotgun (WGS) entry which is preliminary data.</text>
</comment>
<evidence type="ECO:0000256" key="3">
    <source>
        <dbReference type="PROSITE-ProRule" id="PRU00023"/>
    </source>
</evidence>
<dbReference type="EMBL" id="SRMA01027322">
    <property type="protein sequence ID" value="TRY55471.1"/>
    <property type="molecule type" value="Genomic_DNA"/>
</dbReference>
<keyword evidence="5" id="KW-1185">Reference proteome</keyword>
<dbReference type="SMART" id="SM00248">
    <property type="entry name" value="ANK"/>
    <property type="match status" value="7"/>
</dbReference>
<dbReference type="Gene3D" id="1.25.40.20">
    <property type="entry name" value="Ankyrin repeat-containing domain"/>
    <property type="match status" value="4"/>
</dbReference>
<feature type="repeat" description="ANK" evidence="3">
    <location>
        <begin position="59"/>
        <end position="79"/>
    </location>
</feature>
<dbReference type="Pfam" id="PF12796">
    <property type="entry name" value="Ank_2"/>
    <property type="match status" value="3"/>
</dbReference>